<evidence type="ECO:0000313" key="2">
    <source>
        <dbReference type="EMBL" id="CAI0472605.1"/>
    </source>
</evidence>
<dbReference type="PANTHER" id="PTHR47723">
    <property type="entry name" value="OS05G0353850 PROTEIN"/>
    <property type="match status" value="1"/>
</dbReference>
<dbReference type="InterPro" id="IPR036397">
    <property type="entry name" value="RNaseH_sf"/>
</dbReference>
<reference evidence="2" key="1">
    <citation type="submission" date="2022-08" db="EMBL/GenBank/DDBJ databases">
        <authorList>
            <person name="Gutierrez-Valencia J."/>
        </authorList>
    </citation>
    <scope>NUCLEOTIDE SEQUENCE</scope>
</reference>
<accession>A0AAV0PPT7</accession>
<evidence type="ECO:0000313" key="3">
    <source>
        <dbReference type="Proteomes" id="UP001154282"/>
    </source>
</evidence>
<dbReference type="Pfam" id="PF13456">
    <property type="entry name" value="RVT_3"/>
    <property type="match status" value="1"/>
</dbReference>
<dbReference type="AlphaFoldDB" id="A0AAV0PPT7"/>
<dbReference type="PANTHER" id="PTHR47723:SF13">
    <property type="entry name" value="PUTATIVE-RELATED"/>
    <property type="match status" value="1"/>
</dbReference>
<evidence type="ECO:0000259" key="1">
    <source>
        <dbReference type="PROSITE" id="PS50879"/>
    </source>
</evidence>
<proteinExistence type="predicted"/>
<dbReference type="Proteomes" id="UP001154282">
    <property type="component" value="Unassembled WGS sequence"/>
</dbReference>
<comment type="caution">
    <text evidence="2">The sequence shown here is derived from an EMBL/GenBank/DDBJ whole genome shotgun (WGS) entry which is preliminary data.</text>
</comment>
<dbReference type="CDD" id="cd06222">
    <property type="entry name" value="RNase_H_like"/>
    <property type="match status" value="1"/>
</dbReference>
<dbReference type="GO" id="GO:0003676">
    <property type="term" value="F:nucleic acid binding"/>
    <property type="evidence" value="ECO:0007669"/>
    <property type="project" value="InterPro"/>
</dbReference>
<dbReference type="SUPFAM" id="SSF53098">
    <property type="entry name" value="Ribonuclease H-like"/>
    <property type="match status" value="1"/>
</dbReference>
<keyword evidence="3" id="KW-1185">Reference proteome</keyword>
<name>A0AAV0PPT7_9ROSI</name>
<dbReference type="InterPro" id="IPR002156">
    <property type="entry name" value="RNaseH_domain"/>
</dbReference>
<organism evidence="2 3">
    <name type="scientific">Linum tenue</name>
    <dbReference type="NCBI Taxonomy" id="586396"/>
    <lineage>
        <taxon>Eukaryota</taxon>
        <taxon>Viridiplantae</taxon>
        <taxon>Streptophyta</taxon>
        <taxon>Embryophyta</taxon>
        <taxon>Tracheophyta</taxon>
        <taxon>Spermatophyta</taxon>
        <taxon>Magnoliopsida</taxon>
        <taxon>eudicotyledons</taxon>
        <taxon>Gunneridae</taxon>
        <taxon>Pentapetalae</taxon>
        <taxon>rosids</taxon>
        <taxon>fabids</taxon>
        <taxon>Malpighiales</taxon>
        <taxon>Linaceae</taxon>
        <taxon>Linum</taxon>
    </lineage>
</organism>
<feature type="domain" description="RNase H type-1" evidence="1">
    <location>
        <begin position="8"/>
        <end position="137"/>
    </location>
</feature>
<dbReference type="PROSITE" id="PS50879">
    <property type="entry name" value="RNASE_H_1"/>
    <property type="match status" value="1"/>
</dbReference>
<dbReference type="InterPro" id="IPR053151">
    <property type="entry name" value="RNase_H-like"/>
</dbReference>
<dbReference type="EMBL" id="CAMGYJ010000009">
    <property type="protein sequence ID" value="CAI0472605.1"/>
    <property type="molecule type" value="Genomic_DNA"/>
</dbReference>
<dbReference type="InterPro" id="IPR044730">
    <property type="entry name" value="RNase_H-like_dom_plant"/>
</dbReference>
<dbReference type="InterPro" id="IPR012337">
    <property type="entry name" value="RNaseH-like_sf"/>
</dbReference>
<dbReference type="Gene3D" id="3.30.420.10">
    <property type="entry name" value="Ribonuclease H-like superfamily/Ribonuclease H"/>
    <property type="match status" value="1"/>
</dbReference>
<sequence length="171" mass="18707">MISWDRPPTGWVCLNTDGSVVLAQKSTAAGGVLRGCDGRFIKAFAANLGGGSITHAELGGIVHGLRMAWEEGARKVVLQTDSTMAINLIKDADDHNPHYTVIAAIRELLARDWEIELEHVFREGNYVADYLASVGHSLPIGIHLIGVPSPTLRYWLYFDTIGVQTQRIISN</sequence>
<gene>
    <name evidence="2" type="ORF">LITE_LOCUS39320</name>
</gene>
<dbReference type="GO" id="GO:0004523">
    <property type="term" value="F:RNA-DNA hybrid ribonuclease activity"/>
    <property type="evidence" value="ECO:0007669"/>
    <property type="project" value="InterPro"/>
</dbReference>
<protein>
    <recommendedName>
        <fullName evidence="1">RNase H type-1 domain-containing protein</fullName>
    </recommendedName>
</protein>